<dbReference type="PANTHER" id="PTHR34956">
    <property type="entry name" value="OS05G0397300 PROTEIN"/>
    <property type="match status" value="1"/>
</dbReference>
<name>A0AAD8NHI8_TARER</name>
<dbReference type="Proteomes" id="UP001229421">
    <property type="component" value="Unassembled WGS sequence"/>
</dbReference>
<protein>
    <submittedName>
        <fullName evidence="2">Uncharacterized protein</fullName>
    </submittedName>
</protein>
<sequence>MDSFEADDATFYQELTRQILMLTDEDDDVMSLKRRPTVHSGVGSRLVTRNYYSWSGTGRCSVPDWMESLWATRGGGTGVFIPSGAATGHVKKSGRRRRSHNNNKATKSNDRGIVYSTGNKICG</sequence>
<proteinExistence type="predicted"/>
<keyword evidence="3" id="KW-1185">Reference proteome</keyword>
<gene>
    <name evidence="2" type="ORF">QVD17_31948</name>
</gene>
<evidence type="ECO:0000313" key="3">
    <source>
        <dbReference type="Proteomes" id="UP001229421"/>
    </source>
</evidence>
<feature type="compositionally biased region" description="Basic residues" evidence="1">
    <location>
        <begin position="89"/>
        <end position="101"/>
    </location>
</feature>
<comment type="caution">
    <text evidence="2">The sequence shown here is derived from an EMBL/GenBank/DDBJ whole genome shotgun (WGS) entry which is preliminary data.</text>
</comment>
<reference evidence="2" key="1">
    <citation type="journal article" date="2023" name="bioRxiv">
        <title>Improved chromosome-level genome assembly for marigold (Tagetes erecta).</title>
        <authorList>
            <person name="Jiang F."/>
            <person name="Yuan L."/>
            <person name="Wang S."/>
            <person name="Wang H."/>
            <person name="Xu D."/>
            <person name="Wang A."/>
            <person name="Fan W."/>
        </authorList>
    </citation>
    <scope>NUCLEOTIDE SEQUENCE</scope>
    <source>
        <strain evidence="2">WSJ</strain>
        <tissue evidence="2">Leaf</tissue>
    </source>
</reference>
<evidence type="ECO:0000313" key="2">
    <source>
        <dbReference type="EMBL" id="KAK1416160.1"/>
    </source>
</evidence>
<dbReference type="AlphaFoldDB" id="A0AAD8NHI8"/>
<dbReference type="EMBL" id="JAUHHV010000008">
    <property type="protein sequence ID" value="KAK1416160.1"/>
    <property type="molecule type" value="Genomic_DNA"/>
</dbReference>
<evidence type="ECO:0000256" key="1">
    <source>
        <dbReference type="SAM" id="MobiDB-lite"/>
    </source>
</evidence>
<accession>A0AAD8NHI8</accession>
<feature type="region of interest" description="Disordered" evidence="1">
    <location>
        <begin position="81"/>
        <end position="112"/>
    </location>
</feature>
<dbReference type="PANTHER" id="PTHR34956:SF1">
    <property type="entry name" value="DUF4005 DOMAIN-CONTAINING PROTEIN"/>
    <property type="match status" value="1"/>
</dbReference>
<organism evidence="2 3">
    <name type="scientific">Tagetes erecta</name>
    <name type="common">African marigold</name>
    <dbReference type="NCBI Taxonomy" id="13708"/>
    <lineage>
        <taxon>Eukaryota</taxon>
        <taxon>Viridiplantae</taxon>
        <taxon>Streptophyta</taxon>
        <taxon>Embryophyta</taxon>
        <taxon>Tracheophyta</taxon>
        <taxon>Spermatophyta</taxon>
        <taxon>Magnoliopsida</taxon>
        <taxon>eudicotyledons</taxon>
        <taxon>Gunneridae</taxon>
        <taxon>Pentapetalae</taxon>
        <taxon>asterids</taxon>
        <taxon>campanulids</taxon>
        <taxon>Asterales</taxon>
        <taxon>Asteraceae</taxon>
        <taxon>Asteroideae</taxon>
        <taxon>Heliantheae alliance</taxon>
        <taxon>Tageteae</taxon>
        <taxon>Tagetes</taxon>
    </lineage>
</organism>